<gene>
    <name evidence="11" type="ORF">CCS41_13285</name>
</gene>
<feature type="domain" description="MurNAc-LAA" evidence="10">
    <location>
        <begin position="270"/>
        <end position="429"/>
    </location>
</feature>
<evidence type="ECO:0000256" key="5">
    <source>
        <dbReference type="ARBA" id="ARBA00022729"/>
    </source>
</evidence>
<dbReference type="Pfam" id="PF01520">
    <property type="entry name" value="Amidase_3"/>
    <property type="match status" value="1"/>
</dbReference>
<comment type="catalytic activity">
    <reaction evidence="1">
        <text>Hydrolyzes the link between N-acetylmuramoyl residues and L-amino acid residues in certain cell-wall glycopeptides.</text>
        <dbReference type="EC" id="3.5.1.28"/>
    </reaction>
</comment>
<dbReference type="EMBL" id="CP021659">
    <property type="protein sequence ID" value="AWK15224.1"/>
    <property type="molecule type" value="Genomic_DNA"/>
</dbReference>
<dbReference type="SMART" id="SM00646">
    <property type="entry name" value="Ami_3"/>
    <property type="match status" value="1"/>
</dbReference>
<dbReference type="GO" id="GO:0071555">
    <property type="term" value="P:cell wall organization"/>
    <property type="evidence" value="ECO:0007669"/>
    <property type="project" value="UniProtKB-KW"/>
</dbReference>
<dbReference type="KEGG" id="fsm:CCS41_13285"/>
<dbReference type="AlphaFoldDB" id="A0A2U8IAJ0"/>
<keyword evidence="12" id="KW-1185">Reference proteome</keyword>
<organism evidence="11 12">
    <name type="scientific">Candidatus Fukatsuia symbiotica</name>
    <dbReference type="NCBI Taxonomy" id="1878942"/>
    <lineage>
        <taxon>Bacteria</taxon>
        <taxon>Pseudomonadati</taxon>
        <taxon>Pseudomonadota</taxon>
        <taxon>Gammaproteobacteria</taxon>
        <taxon>Enterobacterales</taxon>
        <taxon>Yersiniaceae</taxon>
        <taxon>Candidatus Fukatsuia</taxon>
    </lineage>
</organism>
<dbReference type="SUPFAM" id="SSF53187">
    <property type="entry name" value="Zn-dependent exopeptidases"/>
    <property type="match status" value="1"/>
</dbReference>
<dbReference type="PANTHER" id="PTHR30404:SF6">
    <property type="entry name" value="N-ACETYLMURAMOYL-L-ALANINE AMIDASE AMIB"/>
    <property type="match status" value="1"/>
</dbReference>
<evidence type="ECO:0000256" key="4">
    <source>
        <dbReference type="ARBA" id="ARBA00011901"/>
    </source>
</evidence>
<proteinExistence type="inferred from homology"/>
<dbReference type="FunFam" id="3.40.630.40:FF:000003">
    <property type="entry name" value="N-acetylmuramoyl-L-alanine amidase AmiB"/>
    <property type="match status" value="1"/>
</dbReference>
<protein>
    <recommendedName>
        <fullName evidence="4">N-acetylmuramoyl-L-alanine amidase</fullName>
        <ecNumber evidence="4">3.5.1.28</ecNumber>
    </recommendedName>
</protein>
<keyword evidence="8" id="KW-0961">Cell wall biogenesis/degradation</keyword>
<dbReference type="Gene3D" id="2.60.40.3500">
    <property type="match status" value="1"/>
</dbReference>
<evidence type="ECO:0000256" key="2">
    <source>
        <dbReference type="ARBA" id="ARBA00004418"/>
    </source>
</evidence>
<dbReference type="EC" id="3.5.1.28" evidence="4"/>
<dbReference type="InterPro" id="IPR050695">
    <property type="entry name" value="N-acetylmuramoyl_amidase_3"/>
</dbReference>
<dbReference type="PANTHER" id="PTHR30404">
    <property type="entry name" value="N-ACETYLMURAMOYL-L-ALANINE AMIDASE"/>
    <property type="match status" value="1"/>
</dbReference>
<evidence type="ECO:0000256" key="1">
    <source>
        <dbReference type="ARBA" id="ARBA00001561"/>
    </source>
</evidence>
<dbReference type="Proteomes" id="UP000261875">
    <property type="component" value="Chromosome"/>
</dbReference>
<keyword evidence="5" id="KW-0732">Signal</keyword>
<evidence type="ECO:0000313" key="11">
    <source>
        <dbReference type="EMBL" id="AWK15224.1"/>
    </source>
</evidence>
<comment type="similarity">
    <text evidence="3">Belongs to the N-acetylmuramoyl-L-alanine amidase 3 family.</text>
</comment>
<dbReference type="GO" id="GO:0008745">
    <property type="term" value="F:N-acetylmuramoyl-L-alanine amidase activity"/>
    <property type="evidence" value="ECO:0007669"/>
    <property type="project" value="UniProtKB-EC"/>
</dbReference>
<keyword evidence="6" id="KW-0574">Periplasm</keyword>
<dbReference type="NCBIfam" id="NF007751">
    <property type="entry name" value="PRK10431.1"/>
    <property type="match status" value="1"/>
</dbReference>
<evidence type="ECO:0000256" key="9">
    <source>
        <dbReference type="SAM" id="MobiDB-lite"/>
    </source>
</evidence>
<dbReference type="Gene3D" id="3.40.630.40">
    <property type="entry name" value="Zn-dependent exopeptidases"/>
    <property type="match status" value="1"/>
</dbReference>
<evidence type="ECO:0000256" key="3">
    <source>
        <dbReference type="ARBA" id="ARBA00010860"/>
    </source>
</evidence>
<dbReference type="InterPro" id="IPR002508">
    <property type="entry name" value="MurNAc-LAA_cat"/>
</dbReference>
<sequence length="444" mass="48373">MIFNWRYSVPLLFVAIFCVLVVPVFSWAMKLTDINVSNGFTESKVILSFDQRPVYDFFLLQDPERLVLDVRQSGTVSGLPLAFREPHLLKKIRSSQPRDTQSTRLVFDLTRKVKTNVLAKQAGNVYQVIFTLIAEGKTPAREIASMLQPKSSSESNNPFNNQPVGIGKNSVGTVTTGVTTTGMMTTGSARTVKTAGSSVSNRGASGLVIVAIDAGHGGQDPGAVGQNGLQERHVTISVARKLAALLDNDPLFKPVLTRNGDYFLSVMGRSDVARKQKANVLVSIHADAAPNRRARGASVWVLSNRRANSELGNWLEQHEKQSELLGGAGDLLASPSADPYLSKAVLDLQFGHSQRVGYAIAASMLRELKRVGSIHKVEPEHASLGVLRSPDIPSVLVETGFISNSMEERLLGSDEYQGKIAQAIYQGLRNYFLAHPLQVSPTRR</sequence>
<keyword evidence="7" id="KW-0378">Hydrolase</keyword>
<dbReference type="STRING" id="1878942.GCA_900128755_00512"/>
<dbReference type="GO" id="GO:0030288">
    <property type="term" value="C:outer membrane-bounded periplasmic space"/>
    <property type="evidence" value="ECO:0007669"/>
    <property type="project" value="TreeGrafter"/>
</dbReference>
<evidence type="ECO:0000256" key="8">
    <source>
        <dbReference type="ARBA" id="ARBA00023316"/>
    </source>
</evidence>
<comment type="subcellular location">
    <subcellularLocation>
        <location evidence="2">Periplasm</location>
    </subcellularLocation>
</comment>
<dbReference type="CDD" id="cd02696">
    <property type="entry name" value="MurNAc-LAA"/>
    <property type="match status" value="1"/>
</dbReference>
<accession>A0A2U8IAJ0</accession>
<evidence type="ECO:0000259" key="10">
    <source>
        <dbReference type="SMART" id="SM00646"/>
    </source>
</evidence>
<dbReference type="InterPro" id="IPR021731">
    <property type="entry name" value="AMIN_dom"/>
</dbReference>
<dbReference type="Pfam" id="PF11741">
    <property type="entry name" value="AMIN"/>
    <property type="match status" value="1"/>
</dbReference>
<evidence type="ECO:0000256" key="6">
    <source>
        <dbReference type="ARBA" id="ARBA00022764"/>
    </source>
</evidence>
<dbReference type="GO" id="GO:0009253">
    <property type="term" value="P:peptidoglycan catabolic process"/>
    <property type="evidence" value="ECO:0007669"/>
    <property type="project" value="InterPro"/>
</dbReference>
<dbReference type="OrthoDB" id="9806267at2"/>
<feature type="region of interest" description="Disordered" evidence="9">
    <location>
        <begin position="148"/>
        <end position="171"/>
    </location>
</feature>
<evidence type="ECO:0000256" key="7">
    <source>
        <dbReference type="ARBA" id="ARBA00022801"/>
    </source>
</evidence>
<feature type="compositionally biased region" description="Polar residues" evidence="9">
    <location>
        <begin position="148"/>
        <end position="163"/>
    </location>
</feature>
<evidence type="ECO:0000313" key="12">
    <source>
        <dbReference type="Proteomes" id="UP000261875"/>
    </source>
</evidence>
<reference evidence="11 12" key="1">
    <citation type="submission" date="2017-05" db="EMBL/GenBank/DDBJ databases">
        <title>Genome sequence of Candidatus Fukatsuia symbiotica and Candidatus Hamiltonella defensa from Acyrthosiphon pisum strain 5D.</title>
        <authorList>
            <person name="Patel V.A."/>
            <person name="Chevignon G."/>
            <person name="Russell J.A."/>
            <person name="Oliver K.M."/>
        </authorList>
    </citation>
    <scope>NUCLEOTIDE SEQUENCE [LARGE SCALE GENOMIC DNA]</scope>
    <source>
        <strain evidence="11 12">5D</strain>
    </source>
</reference>
<name>A0A2U8IAJ0_9GAMM</name>